<accession>A0A1W6LGP7</accession>
<dbReference type="PANTHER" id="PTHR37017">
    <property type="entry name" value="AB HYDROLASE-1 DOMAIN-CONTAINING PROTEIN-RELATED"/>
    <property type="match status" value="1"/>
</dbReference>
<dbReference type="PANTHER" id="PTHR37017:SF11">
    <property type="entry name" value="ESTERASE_LIPASE_THIOESTERASE DOMAIN-CONTAINING PROTEIN"/>
    <property type="match status" value="1"/>
</dbReference>
<dbReference type="AlphaFoldDB" id="A0A1W6LGP7"/>
<keyword evidence="3" id="KW-0378">Hydrolase</keyword>
<protein>
    <submittedName>
        <fullName evidence="3">Alpha/beta hydrolase</fullName>
    </submittedName>
</protein>
<evidence type="ECO:0000259" key="2">
    <source>
        <dbReference type="Pfam" id="PF12697"/>
    </source>
</evidence>
<evidence type="ECO:0000256" key="1">
    <source>
        <dbReference type="SAM" id="SignalP"/>
    </source>
</evidence>
<feature type="domain" description="AB hydrolase-1" evidence="2">
    <location>
        <begin position="40"/>
        <end position="260"/>
    </location>
</feature>
<feature type="signal peptide" evidence="1">
    <location>
        <begin position="1"/>
        <end position="30"/>
    </location>
</feature>
<dbReference type="EMBL" id="CP015118">
    <property type="protein sequence ID" value="ARN23386.1"/>
    <property type="molecule type" value="Genomic_DNA"/>
</dbReference>
<gene>
    <name evidence="3" type="ORF">A4W93_27720</name>
</gene>
<dbReference type="InterPro" id="IPR029058">
    <property type="entry name" value="AB_hydrolase_fold"/>
</dbReference>
<evidence type="ECO:0000313" key="4">
    <source>
        <dbReference type="Proteomes" id="UP000193427"/>
    </source>
</evidence>
<dbReference type="InterPro" id="IPR052897">
    <property type="entry name" value="Sec-Metab_Biosynth_Hydrolase"/>
</dbReference>
<organism evidence="3 4">
    <name type="scientific">Piscinibacter gummiphilus</name>
    <dbReference type="NCBI Taxonomy" id="946333"/>
    <lineage>
        <taxon>Bacteria</taxon>
        <taxon>Pseudomonadati</taxon>
        <taxon>Pseudomonadota</taxon>
        <taxon>Betaproteobacteria</taxon>
        <taxon>Burkholderiales</taxon>
        <taxon>Sphaerotilaceae</taxon>
        <taxon>Piscinibacter</taxon>
    </lineage>
</organism>
<dbReference type="Proteomes" id="UP000193427">
    <property type="component" value="Chromosome"/>
</dbReference>
<dbReference type="Pfam" id="PF12697">
    <property type="entry name" value="Abhydrolase_6"/>
    <property type="match status" value="1"/>
</dbReference>
<sequence>MRRIHPMFRIVMSSLLVLLSLIAIAGPARSAGPAGSRPTVVLVHGAFADASSWNAVATRLVHAGYPVVAVANPLRGVAHDASYTARVLDAIQGPVVLVGHSYGGSVISTAAVDKPQVKALVFVSAFAPEAGESAATLSNKFPGSTLGQALAAPVPQEAGVADLYIRTDKFWQQFAADVPQAEAVLMAVGQRPITDAALGEANTGTAWKTVPSWFVYGTGDRNIPPAALAWMAERAQSKRTVAIPGASHVPQVSHAREVAALIEAAAR</sequence>
<reference evidence="3 4" key="1">
    <citation type="submission" date="2016-04" db="EMBL/GenBank/DDBJ databases">
        <title>Complete genome sequence of natural rubber-degrading, novel Gram-negative bacterium, Rhizobacter gummiphilus strain NS21.</title>
        <authorList>
            <person name="Tabata M."/>
            <person name="Kasai D."/>
            <person name="Fukuda M."/>
        </authorList>
    </citation>
    <scope>NUCLEOTIDE SEQUENCE [LARGE SCALE GENOMIC DNA]</scope>
    <source>
        <strain evidence="3 4">NS21</strain>
    </source>
</reference>
<dbReference type="KEGG" id="rgu:A4W93_27720"/>
<keyword evidence="1" id="KW-0732">Signal</keyword>
<evidence type="ECO:0000313" key="3">
    <source>
        <dbReference type="EMBL" id="ARN23386.1"/>
    </source>
</evidence>
<keyword evidence="4" id="KW-1185">Reference proteome</keyword>
<name>A0A1W6LGP7_9BURK</name>
<dbReference type="InterPro" id="IPR000073">
    <property type="entry name" value="AB_hydrolase_1"/>
</dbReference>
<feature type="chain" id="PRO_5012868230" evidence="1">
    <location>
        <begin position="31"/>
        <end position="267"/>
    </location>
</feature>
<dbReference type="STRING" id="946333.A4W93_27720"/>
<dbReference type="Gene3D" id="3.40.50.1820">
    <property type="entry name" value="alpha/beta hydrolase"/>
    <property type="match status" value="1"/>
</dbReference>
<dbReference type="SUPFAM" id="SSF53474">
    <property type="entry name" value="alpha/beta-Hydrolases"/>
    <property type="match status" value="1"/>
</dbReference>
<dbReference type="GO" id="GO:0016787">
    <property type="term" value="F:hydrolase activity"/>
    <property type="evidence" value="ECO:0007669"/>
    <property type="project" value="UniProtKB-KW"/>
</dbReference>
<proteinExistence type="predicted"/>